<feature type="repeat" description="WD" evidence="3">
    <location>
        <begin position="162"/>
        <end position="197"/>
    </location>
</feature>
<dbReference type="PROSITE" id="PS00678">
    <property type="entry name" value="WD_REPEATS_1"/>
    <property type="match status" value="3"/>
</dbReference>
<dbReference type="EMBL" id="LJIJ01000236">
    <property type="protein sequence ID" value="ODN00066.1"/>
    <property type="molecule type" value="Genomic_DNA"/>
</dbReference>
<feature type="compositionally biased region" description="Basic and acidic residues" evidence="4">
    <location>
        <begin position="1"/>
        <end position="14"/>
    </location>
</feature>
<feature type="repeat" description="WD" evidence="3">
    <location>
        <begin position="351"/>
        <end position="392"/>
    </location>
</feature>
<dbReference type="PRINTS" id="PR00320">
    <property type="entry name" value="GPROTEINBRPT"/>
</dbReference>
<dbReference type="CDD" id="cd00200">
    <property type="entry name" value="WD40"/>
    <property type="match status" value="1"/>
</dbReference>
<dbReference type="SMART" id="SM00320">
    <property type="entry name" value="WD40"/>
    <property type="match status" value="8"/>
</dbReference>
<reference evidence="5 6" key="1">
    <citation type="journal article" date="2016" name="Genome Biol. Evol.">
        <title>Gene Family Evolution Reflects Adaptation to Soil Environmental Stressors in the Genome of the Collembolan Orchesella cincta.</title>
        <authorList>
            <person name="Faddeeva-Vakhrusheva A."/>
            <person name="Derks M.F."/>
            <person name="Anvar S.Y."/>
            <person name="Agamennone V."/>
            <person name="Suring W."/>
            <person name="Smit S."/>
            <person name="van Straalen N.M."/>
            <person name="Roelofs D."/>
        </authorList>
    </citation>
    <scope>NUCLEOTIDE SEQUENCE [LARGE SCALE GENOMIC DNA]</scope>
    <source>
        <tissue evidence="5">Mixed pool</tissue>
    </source>
</reference>
<accession>A0A1D2N545</accession>
<comment type="caution">
    <text evidence="5">The sequence shown here is derived from an EMBL/GenBank/DDBJ whole genome shotgun (WGS) entry which is preliminary data.</text>
</comment>
<organism evidence="5 6">
    <name type="scientific">Orchesella cincta</name>
    <name type="common">Springtail</name>
    <name type="synonym">Podura cincta</name>
    <dbReference type="NCBI Taxonomy" id="48709"/>
    <lineage>
        <taxon>Eukaryota</taxon>
        <taxon>Metazoa</taxon>
        <taxon>Ecdysozoa</taxon>
        <taxon>Arthropoda</taxon>
        <taxon>Hexapoda</taxon>
        <taxon>Collembola</taxon>
        <taxon>Entomobryomorpha</taxon>
        <taxon>Entomobryoidea</taxon>
        <taxon>Orchesellidae</taxon>
        <taxon>Orchesellinae</taxon>
        <taxon>Orchesella</taxon>
    </lineage>
</organism>
<dbReference type="OrthoDB" id="674604at2759"/>
<evidence type="ECO:0000256" key="2">
    <source>
        <dbReference type="ARBA" id="ARBA00022737"/>
    </source>
</evidence>
<feature type="region of interest" description="Disordered" evidence="4">
    <location>
        <begin position="1"/>
        <end position="20"/>
    </location>
</feature>
<feature type="repeat" description="WD" evidence="3">
    <location>
        <begin position="261"/>
        <end position="302"/>
    </location>
</feature>
<dbReference type="Pfam" id="PF00400">
    <property type="entry name" value="WD40"/>
    <property type="match status" value="7"/>
</dbReference>
<feature type="repeat" description="WD" evidence="3">
    <location>
        <begin position="394"/>
        <end position="435"/>
    </location>
</feature>
<keyword evidence="1 3" id="KW-0853">WD repeat</keyword>
<evidence type="ECO:0000256" key="3">
    <source>
        <dbReference type="PROSITE-ProRule" id="PRU00221"/>
    </source>
</evidence>
<dbReference type="InterPro" id="IPR019775">
    <property type="entry name" value="WD40_repeat_CS"/>
</dbReference>
<proteinExistence type="predicted"/>
<gene>
    <name evidence="5" type="ORF">Ocin01_06617</name>
</gene>
<dbReference type="InterPro" id="IPR020472">
    <property type="entry name" value="WD40_PAC1"/>
</dbReference>
<dbReference type="PROSITE" id="PS50294">
    <property type="entry name" value="WD_REPEATS_REGION"/>
    <property type="match status" value="4"/>
</dbReference>
<dbReference type="OMA" id="RICRIIN"/>
<dbReference type="SUPFAM" id="SSF50978">
    <property type="entry name" value="WD40 repeat-like"/>
    <property type="match status" value="1"/>
</dbReference>
<feature type="repeat" description="WD" evidence="3">
    <location>
        <begin position="303"/>
        <end position="337"/>
    </location>
</feature>
<evidence type="ECO:0000313" key="6">
    <source>
        <dbReference type="Proteomes" id="UP000094527"/>
    </source>
</evidence>
<dbReference type="Gene3D" id="2.130.10.10">
    <property type="entry name" value="YVTN repeat-like/Quinoprotein amine dehydrogenase"/>
    <property type="match status" value="3"/>
</dbReference>
<dbReference type="PANTHER" id="PTHR19848:SF8">
    <property type="entry name" value="F-BOX AND WD REPEAT DOMAIN CONTAINING 7"/>
    <property type="match status" value="1"/>
</dbReference>
<dbReference type="InterPro" id="IPR015943">
    <property type="entry name" value="WD40/YVTN_repeat-like_dom_sf"/>
</dbReference>
<dbReference type="PANTHER" id="PTHR19848">
    <property type="entry name" value="WD40 REPEAT PROTEIN"/>
    <property type="match status" value="1"/>
</dbReference>
<name>A0A1D2N545_ORCCI</name>
<keyword evidence="2" id="KW-0677">Repeat</keyword>
<dbReference type="InterPro" id="IPR001680">
    <property type="entry name" value="WD40_rpt"/>
</dbReference>
<evidence type="ECO:0000256" key="1">
    <source>
        <dbReference type="ARBA" id="ARBA00022574"/>
    </source>
</evidence>
<evidence type="ECO:0000313" key="5">
    <source>
        <dbReference type="EMBL" id="ODN00066.1"/>
    </source>
</evidence>
<sequence length="493" mass="55057">MKDITRRDAHDPRRYKSLKSSRQKPFKDVILKFIHLRYYPPGLILQYLDCQGKLKEKVIELLELSYTSNISRFSNEVLKAEPLLFSTKNHRTALVDALTKLKDRCLHDYAKRFVKQYAFFPHSCPVTNMCLSKDGKRCITTSNAENICSVWDLGGMRETALLQGHTKPITAISPSHFFDRALTGSEDGTVRVWELSSPSGLLPSSRCNQSSSTCQAELVVTKDKILCAEASSDFSMVASGCSDCSAYVHDLTNCIAMYRFSDVHSLEITNVQFDTSGNLLLTASVDGKAALFDLRSGNLISVLEGHKKEITNCTFDHLCQTVATCSLDSKVRLWDVRMLSSGTSTNVLYEFIENDDEIYSIHFDTRGKSLASGAKDGTLTAWDVKTGNLLFQIPNAHEGPIRTVRWSPNGALVMTASDDKTINLFHPDMATCIQTLSHHKGPVKNAAFCYSNEYLVTSGEDRSVVVYRLEKPLKNEPFVLSSINIRSSRLSAR</sequence>
<dbReference type="STRING" id="48709.A0A1D2N545"/>
<dbReference type="PROSITE" id="PS50082">
    <property type="entry name" value="WD_REPEATS_2"/>
    <property type="match status" value="6"/>
</dbReference>
<keyword evidence="6" id="KW-1185">Reference proteome</keyword>
<dbReference type="Proteomes" id="UP000094527">
    <property type="component" value="Unassembled WGS sequence"/>
</dbReference>
<feature type="repeat" description="WD" evidence="3">
    <location>
        <begin position="436"/>
        <end position="470"/>
    </location>
</feature>
<dbReference type="InterPro" id="IPR036322">
    <property type="entry name" value="WD40_repeat_dom_sf"/>
</dbReference>
<evidence type="ECO:0000256" key="4">
    <source>
        <dbReference type="SAM" id="MobiDB-lite"/>
    </source>
</evidence>
<protein>
    <submittedName>
        <fullName evidence="5">Dynein assembly factor with WDR repeat domains 1</fullName>
    </submittedName>
</protein>
<dbReference type="AlphaFoldDB" id="A0A1D2N545"/>